<dbReference type="PANTHER" id="PTHR24350">
    <property type="entry name" value="SERINE/THREONINE-PROTEIN KINASE IAL-RELATED"/>
    <property type="match status" value="1"/>
</dbReference>
<dbReference type="FunFam" id="3.30.200.20:FF:000315">
    <property type="entry name" value="Calcium-dependent protein kinase 3"/>
    <property type="match status" value="1"/>
</dbReference>
<dbReference type="RefSeq" id="XP_024665939.1">
    <property type="nucleotide sequence ID" value="XM_024810171.1"/>
</dbReference>
<feature type="binding site" evidence="8 10">
    <location>
        <position position="182"/>
    </location>
    <ligand>
        <name>ATP</name>
        <dbReference type="ChEBI" id="CHEBI:30616"/>
    </ligand>
</feature>
<dbReference type="InterPro" id="IPR000253">
    <property type="entry name" value="FHA_dom"/>
</dbReference>
<evidence type="ECO:0000259" key="12">
    <source>
        <dbReference type="PROSITE" id="PS50006"/>
    </source>
</evidence>
<dbReference type="InterPro" id="IPR011009">
    <property type="entry name" value="Kinase-like_dom_sf"/>
</dbReference>
<protein>
    <submittedName>
        <fullName evidence="14">Serine/threonine-protein kinase RAD53</fullName>
    </submittedName>
</protein>
<dbReference type="FunFam" id="1.10.510.10:FF:000571">
    <property type="entry name" value="Maternal embryonic leucine zipper kinase"/>
    <property type="match status" value="1"/>
</dbReference>
<keyword evidence="4 8" id="KW-0547">Nucleotide-binding</keyword>
<dbReference type="GO" id="GO:0006270">
    <property type="term" value="P:DNA replication initiation"/>
    <property type="evidence" value="ECO:0007669"/>
    <property type="project" value="InterPro"/>
</dbReference>
<dbReference type="EMBL" id="NDIQ01000022">
    <property type="protein sequence ID" value="PRT55994.1"/>
    <property type="molecule type" value="Genomic_DNA"/>
</dbReference>
<feature type="binding site" evidence="8">
    <location>
        <position position="293"/>
    </location>
    <ligand>
        <name>ATP</name>
        <dbReference type="ChEBI" id="CHEBI:30616"/>
    </ligand>
</feature>
<evidence type="ECO:0000256" key="11">
    <source>
        <dbReference type="SAM" id="MobiDB-lite"/>
    </source>
</evidence>
<dbReference type="PROSITE" id="PS00107">
    <property type="entry name" value="PROTEIN_KINASE_ATP"/>
    <property type="match status" value="1"/>
</dbReference>
<keyword evidence="15" id="KW-1185">Reference proteome</keyword>
<feature type="region of interest" description="Disordered" evidence="11">
    <location>
        <begin position="440"/>
        <end position="491"/>
    </location>
</feature>
<keyword evidence="3" id="KW-0808">Transferase</keyword>
<dbReference type="InterPro" id="IPR000719">
    <property type="entry name" value="Prot_kinase_dom"/>
</dbReference>
<dbReference type="GO" id="GO:0004712">
    <property type="term" value="F:protein serine/threonine/tyrosine kinase activity"/>
    <property type="evidence" value="ECO:0007669"/>
    <property type="project" value="InterPro"/>
</dbReference>
<feature type="domain" description="Protein kinase" evidence="13">
    <location>
        <begin position="153"/>
        <end position="413"/>
    </location>
</feature>
<reference evidence="14 15" key="1">
    <citation type="submission" date="2017-04" db="EMBL/GenBank/DDBJ databases">
        <title>Genome sequencing of [Candida] sorbophila.</title>
        <authorList>
            <person name="Ahn J.O."/>
        </authorList>
    </citation>
    <scope>NUCLEOTIDE SEQUENCE [LARGE SCALE GENOMIC DNA]</scope>
    <source>
        <strain evidence="14 15">DS02</strain>
    </source>
</reference>
<gene>
    <name evidence="14" type="ORF">B9G98_03614</name>
</gene>
<evidence type="ECO:0000256" key="10">
    <source>
        <dbReference type="PROSITE-ProRule" id="PRU10141"/>
    </source>
</evidence>
<dbReference type="GO" id="GO:0003688">
    <property type="term" value="F:DNA replication origin binding"/>
    <property type="evidence" value="ECO:0007669"/>
    <property type="project" value="InterPro"/>
</dbReference>
<evidence type="ECO:0000256" key="1">
    <source>
        <dbReference type="ARBA" id="ARBA00005575"/>
    </source>
</evidence>
<evidence type="ECO:0000259" key="13">
    <source>
        <dbReference type="PROSITE" id="PS50011"/>
    </source>
</evidence>
<sequence length="689" mass="76758">MDEPTQELTQDREKAMPEGSFVGEEEQSSLAVLVGSLGMQCRWALPKDGKRLWKFGRSAESDFQLDPARRRLSNQHFEIWATEDEPPTLMIRDVSTNGTFINNVRMTKKRNYMLVNGDVIGVGIGVPVDEVKFIVSIATANRNVAINGIHAQYEFAETIGQGAFALVRVAINRETGKKFAVKIINKSKITGGIAVHREIEILKALQNPYIVCLHDFFEDEAHYYLIMDYVAHGDLMDYVSENGAIPEDASAEIIRQVLTAVHHVHRMGISHRDLKPDNILIAQTDPIVVKVADFGLAKISSQGTFLKTFCGTLSYLAPEVLASRNGAGAAKYSRLVDIWSIGCLAYVILTGYLPFSGNTQEELYRSVMSGQFNMEPLKQLNVSKEALDFLSLMLTVDPNHRPDAYKALQHPWVTTIGARYDPIPVSSVCEIDGMSSLHLQSSQHVSELKAEQEARQQESKRQDATNGVPSLEEAGNHSESDHGDSDSDDQQSRIKADIMASQGHMSFGVRDLNFDGLDEADKPQGAWIKLATLPESLPCKDVFASSDSLTLGRVRSSINDVVIPDNRLSAVHWRIERKLHDGKYTIWLNNYSAKSFINGVEVHRNVRTQLHDGALLVAFVDTDGSHLGFRVHFLDKENYDYKRTPERKDYPIPENEIPRITAAAVPPTTAKRAFSGMGLKQLSVRRKVA</sequence>
<proteinExistence type="inferred from homology"/>
<dbReference type="GO" id="GO:0000077">
    <property type="term" value="P:DNA damage checkpoint signaling"/>
    <property type="evidence" value="ECO:0007669"/>
    <property type="project" value="InterPro"/>
</dbReference>
<dbReference type="AlphaFoldDB" id="A0A2T0FLX9"/>
<dbReference type="SMART" id="SM00240">
    <property type="entry name" value="FHA"/>
    <property type="match status" value="2"/>
</dbReference>
<dbReference type="InterPro" id="IPR017441">
    <property type="entry name" value="Protein_kinase_ATP_BS"/>
</dbReference>
<evidence type="ECO:0000256" key="5">
    <source>
        <dbReference type="ARBA" id="ARBA00022777"/>
    </source>
</evidence>
<dbReference type="SMART" id="SM00220">
    <property type="entry name" value="S_TKc"/>
    <property type="match status" value="1"/>
</dbReference>
<evidence type="ECO:0000256" key="4">
    <source>
        <dbReference type="ARBA" id="ARBA00022741"/>
    </source>
</evidence>
<dbReference type="GO" id="GO:0009202">
    <property type="term" value="P:deoxyribonucleoside triphosphate biosynthetic process"/>
    <property type="evidence" value="ECO:0007669"/>
    <property type="project" value="InterPro"/>
</dbReference>
<dbReference type="GO" id="GO:0004674">
    <property type="term" value="F:protein serine/threonine kinase activity"/>
    <property type="evidence" value="ECO:0007669"/>
    <property type="project" value="UniProtKB-KW"/>
</dbReference>
<feature type="compositionally biased region" description="Basic and acidic residues" evidence="11">
    <location>
        <begin position="446"/>
        <end position="463"/>
    </location>
</feature>
<dbReference type="GO" id="GO:0006281">
    <property type="term" value="P:DNA repair"/>
    <property type="evidence" value="ECO:0007669"/>
    <property type="project" value="InterPro"/>
</dbReference>
<dbReference type="InterPro" id="IPR008984">
    <property type="entry name" value="SMAD_FHA_dom_sf"/>
</dbReference>
<dbReference type="Pfam" id="PF00498">
    <property type="entry name" value="FHA"/>
    <property type="match status" value="2"/>
</dbReference>
<keyword evidence="2" id="KW-0723">Serine/threonine-protein kinase</keyword>
<dbReference type="OrthoDB" id="10252171at2759"/>
<evidence type="ECO:0000256" key="7">
    <source>
        <dbReference type="PIRSR" id="PIRSR630616-1"/>
    </source>
</evidence>
<dbReference type="Gene3D" id="2.60.200.20">
    <property type="match status" value="2"/>
</dbReference>
<dbReference type="GO" id="GO:0005524">
    <property type="term" value="F:ATP binding"/>
    <property type="evidence" value="ECO:0007669"/>
    <property type="project" value="UniProtKB-UniRule"/>
</dbReference>
<evidence type="ECO:0000256" key="2">
    <source>
        <dbReference type="ARBA" id="ARBA00022527"/>
    </source>
</evidence>
<dbReference type="SUPFAM" id="SSF49879">
    <property type="entry name" value="SMAD/FHA domain"/>
    <property type="match status" value="2"/>
</dbReference>
<dbReference type="STRING" id="45607.A0A2T0FLX9"/>
<dbReference type="PROSITE" id="PS50006">
    <property type="entry name" value="FHA_DOMAIN"/>
    <property type="match status" value="2"/>
</dbReference>
<dbReference type="GeneID" id="36517362"/>
<evidence type="ECO:0000256" key="3">
    <source>
        <dbReference type="ARBA" id="ARBA00022679"/>
    </source>
</evidence>
<organism evidence="14 15">
    <name type="scientific">Wickerhamiella sorbophila</name>
    <dbReference type="NCBI Taxonomy" id="45607"/>
    <lineage>
        <taxon>Eukaryota</taxon>
        <taxon>Fungi</taxon>
        <taxon>Dikarya</taxon>
        <taxon>Ascomycota</taxon>
        <taxon>Saccharomycotina</taxon>
        <taxon>Dipodascomycetes</taxon>
        <taxon>Dipodascales</taxon>
        <taxon>Trichomonascaceae</taxon>
        <taxon>Wickerhamiella</taxon>
    </lineage>
</organism>
<name>A0A2T0FLX9_9ASCO</name>
<evidence type="ECO:0000256" key="9">
    <source>
        <dbReference type="PIRSR" id="PIRSR630616-3"/>
    </source>
</evidence>
<dbReference type="PROSITE" id="PS00108">
    <property type="entry name" value="PROTEIN_KINASE_ST"/>
    <property type="match status" value="1"/>
</dbReference>
<feature type="cross-link" description="Glycyl lysine isopeptide (Lys-Gly) (interchain with G-Cter in SUMO2)" evidence="9">
    <location>
        <position position="275"/>
    </location>
</feature>
<dbReference type="Proteomes" id="UP000238350">
    <property type="component" value="Unassembled WGS sequence"/>
</dbReference>
<comment type="similarity">
    <text evidence="1">Belongs to the protein kinase superfamily. CAMK Ser/Thr protein kinase family. CHEK2 subfamily.</text>
</comment>
<keyword evidence="5 14" id="KW-0418">Kinase</keyword>
<feature type="active site" description="Proton acceptor" evidence="7">
    <location>
        <position position="273"/>
    </location>
</feature>
<feature type="domain" description="FHA" evidence="12">
    <location>
        <begin position="549"/>
        <end position="602"/>
    </location>
</feature>
<dbReference type="Pfam" id="PF00069">
    <property type="entry name" value="Pkinase"/>
    <property type="match status" value="1"/>
</dbReference>
<dbReference type="InterPro" id="IPR008271">
    <property type="entry name" value="Ser/Thr_kinase_AS"/>
</dbReference>
<dbReference type="GO" id="GO:0005634">
    <property type="term" value="C:nucleus"/>
    <property type="evidence" value="ECO:0007669"/>
    <property type="project" value="InterPro"/>
</dbReference>
<accession>A0A2T0FLX9</accession>
<feature type="domain" description="FHA" evidence="12">
    <location>
        <begin position="53"/>
        <end position="106"/>
    </location>
</feature>
<dbReference type="InterPro" id="IPR016256">
    <property type="entry name" value="Ser/Thr_kinase_Rad53"/>
</dbReference>
<evidence type="ECO:0000313" key="14">
    <source>
        <dbReference type="EMBL" id="PRT55994.1"/>
    </source>
</evidence>
<dbReference type="PROSITE" id="PS50011">
    <property type="entry name" value="PROTEIN_KINASE_DOM"/>
    <property type="match status" value="1"/>
</dbReference>
<dbReference type="SUPFAM" id="SSF56112">
    <property type="entry name" value="Protein kinase-like (PK-like)"/>
    <property type="match status" value="1"/>
</dbReference>
<dbReference type="InterPro" id="IPR030616">
    <property type="entry name" value="Aur-like"/>
</dbReference>
<dbReference type="PIRSF" id="PIRSF000661">
    <property type="entry name" value="Ser/Thr_PK_RAD53"/>
    <property type="match status" value="1"/>
</dbReference>
<evidence type="ECO:0000313" key="15">
    <source>
        <dbReference type="Proteomes" id="UP000238350"/>
    </source>
</evidence>
<dbReference type="Gene3D" id="1.10.510.10">
    <property type="entry name" value="Transferase(Phosphotransferase) domain 1"/>
    <property type="match status" value="1"/>
</dbReference>
<keyword evidence="6 8" id="KW-0067">ATP-binding</keyword>
<evidence type="ECO:0000256" key="8">
    <source>
        <dbReference type="PIRSR" id="PIRSR630616-2"/>
    </source>
</evidence>
<evidence type="ECO:0000256" key="6">
    <source>
        <dbReference type="ARBA" id="ARBA00022840"/>
    </source>
</evidence>
<feature type="compositionally biased region" description="Basic and acidic residues" evidence="11">
    <location>
        <begin position="474"/>
        <end position="491"/>
    </location>
</feature>
<comment type="caution">
    <text evidence="14">The sequence shown here is derived from an EMBL/GenBank/DDBJ whole genome shotgun (WGS) entry which is preliminary data.</text>
</comment>
<feature type="region of interest" description="Disordered" evidence="11">
    <location>
        <begin position="1"/>
        <end position="22"/>
    </location>
</feature>